<feature type="modified residue" description="4-aspartylphosphate" evidence="9">
    <location>
        <position position="1044"/>
    </location>
</feature>
<evidence type="ECO:0000259" key="12">
    <source>
        <dbReference type="PROSITE" id="PS50109"/>
    </source>
</evidence>
<dbReference type="SMART" id="SM00448">
    <property type="entry name" value="REC"/>
    <property type="match status" value="3"/>
</dbReference>
<dbReference type="CDD" id="cd00082">
    <property type="entry name" value="HisKA"/>
    <property type="match status" value="1"/>
</dbReference>
<keyword evidence="11" id="KW-0812">Transmembrane</keyword>
<evidence type="ECO:0000256" key="10">
    <source>
        <dbReference type="SAM" id="Coils"/>
    </source>
</evidence>
<sequence length="1381" mass="154350">MLYNSNYSDVEMISFADLRIRPKLIALLIIFGILPMVCVTLFSGRMASEALIKKSFQELLAIQTLRSASIDTFFEKRLLDIGTLAGTDELRDFAMELTTGVSVNYSIEEVEDSVISSFTSAYDYNDFFVLSPDKGKILYALHDKSRINANSLSYENTDPSLAKVWAKTVAKSTTYFTDFAKSKAAQGQYVAYFSAPILDHDGNLIAIAAMQVSPQLVTKIVDSRVGMGETGESYLLGLDATSNQFTLRSDIVTMGNGRYVVGFRLGYDLDYWTDARSAGDTGGQGTYIDSAGRPVLVTFNRIQVPGYDWYLISKINQDEVTTPITRIYQALTIITAMIFVLICFVAIKFSNSVTSPLLASMDFAQHIAKGKLDSSLTIDRKDELGELGSSLNNMASQLRDLDWLKSGKETLDNELRGDIELSELSNRFIRFFTRHLNAQLGAFYLFENGQLELNASYAFSDRAGNFNRIQIGEGMVGQASLEQQVIAFNHVTDEAPVYNFAAGDCVPTHFLAIPLCVDKQLIGTVLLGAFHEFSPIQRRFINEVVGNLAIVFNATKARLVIKSLLEETQQQKAHLSKANEDLEAQTQALRVSEEELQAQQEELRVTNEELEEQTKVLRASEAELQAQQEELRVTNEELEERTKALESQQVEMKEKNEALHQAQLVVEEKAKELEIASKYKSEFLANMSHELRTPLNSILILSQLFANNKDGNLTAKQIESAKAINSSGSDLLSLINEILDLSKVEAGKIDLHIEDVPLQTVEQDLLRLYQDIADDKGLDFQVICAPNLPQTLETDAQRLQQILRNLLTNAFKFTHEGAVTLNMALPSPEQAKLLDKPREALIAFSVKDDGIGIKQEQQLAIFQAFQQADGSTSRKYGGTGLGLSISKELTHLLGGRIHLKSEEGKGSIFTVIFPTRYEVKESESQPTLSPISLAPMEPMDVVEREEPTPPAQDAPSVEKEPIPQLNGFKKADSIKQDNDSYVEDDRQTVVPEDRTLLIIEDDRAFASVMRDFGRERGFKCIVAETGETGLHFAQYYKPSAIILDIGLPGIDGWTVMERLKENPETRHIPVHFMSANDANLDALRMGAIGYLTKPVDMKKLEKAFGNIEDILSKPVKRLLVVEDDAIQQESIRQLIGEDDIHIVAVPTGEKALEELESNRYDCMVLDLGLEDMTGFELLERIRRSETAARVPIIVYTGRELSKEEERELNRYAESIIIKGVKSPERLLDESALFLHRVEANLPSEQRGILRAVHNKESVLTGKKVLLVDDDMRNVFALSSILEDKGMDIVIARDGLESLDKLKENPDIDVVLMDIMMPKMDGYEAMEEIRKQKVYEKLPVIALTAKAMKGDRSKCIEAGASDYLAKPVNTDKLLSMLRVWLY</sequence>
<dbReference type="CDD" id="cd17546">
    <property type="entry name" value="REC_hyHK_CKI1_RcsC-like"/>
    <property type="match status" value="1"/>
</dbReference>
<evidence type="ECO:0000256" key="11">
    <source>
        <dbReference type="SAM" id="Phobius"/>
    </source>
</evidence>
<feature type="transmembrane region" description="Helical" evidence="11">
    <location>
        <begin position="24"/>
        <end position="44"/>
    </location>
</feature>
<evidence type="ECO:0000256" key="2">
    <source>
        <dbReference type="ARBA" id="ARBA00004370"/>
    </source>
</evidence>
<dbReference type="InterPro" id="IPR003594">
    <property type="entry name" value="HATPase_dom"/>
</dbReference>
<dbReference type="GO" id="GO:0016020">
    <property type="term" value="C:membrane"/>
    <property type="evidence" value="ECO:0007669"/>
    <property type="project" value="UniProtKB-SubCell"/>
</dbReference>
<dbReference type="GO" id="GO:0016787">
    <property type="term" value="F:hydrolase activity"/>
    <property type="evidence" value="ECO:0007669"/>
    <property type="project" value="UniProtKB-KW"/>
</dbReference>
<dbReference type="Pfam" id="PF00072">
    <property type="entry name" value="Response_reg"/>
    <property type="match status" value="3"/>
</dbReference>
<dbReference type="Proteomes" id="UP000002675">
    <property type="component" value="Chromosome II"/>
</dbReference>
<dbReference type="Gene3D" id="3.30.450.40">
    <property type="match status" value="1"/>
</dbReference>
<dbReference type="Pfam" id="PF02518">
    <property type="entry name" value="HATPase_c"/>
    <property type="match status" value="1"/>
</dbReference>
<dbReference type="InterPro" id="IPR036097">
    <property type="entry name" value="HisK_dim/P_sf"/>
</dbReference>
<dbReference type="Pfam" id="PF13185">
    <property type="entry name" value="GAF_2"/>
    <property type="match status" value="1"/>
</dbReference>
<dbReference type="PANTHER" id="PTHR45339">
    <property type="entry name" value="HYBRID SIGNAL TRANSDUCTION HISTIDINE KINASE J"/>
    <property type="match status" value="1"/>
</dbReference>
<dbReference type="PANTHER" id="PTHR45339:SF1">
    <property type="entry name" value="HYBRID SIGNAL TRANSDUCTION HISTIDINE KINASE J"/>
    <property type="match status" value="1"/>
</dbReference>
<dbReference type="SMART" id="SM00388">
    <property type="entry name" value="HisKA"/>
    <property type="match status" value="1"/>
</dbReference>
<protein>
    <recommendedName>
        <fullName evidence="3">histidine kinase</fullName>
        <ecNumber evidence="3">2.7.13.3</ecNumber>
    </recommendedName>
</protein>
<reference evidence="15 16" key="1">
    <citation type="journal article" date="2003" name="Genome Res.">
        <title>Comparative genome analysis of Vibrio vulnificus, a marine pathogen.</title>
        <authorList>
            <person name="Chen C.Y."/>
            <person name="Wu K.M."/>
            <person name="Chang Y.C."/>
            <person name="Chang C.H."/>
            <person name="Tsai H.C."/>
            <person name="Liao T.L."/>
            <person name="Liu Y.M."/>
            <person name="Chen H.J."/>
            <person name="Shen A.B."/>
            <person name="Li J.C."/>
            <person name="Su T.L."/>
            <person name="Shao C.P."/>
            <person name="Lee C.T."/>
            <person name="Hor L.I."/>
            <person name="Tsai S.F."/>
        </authorList>
    </citation>
    <scope>NUCLEOTIDE SEQUENCE [LARGE SCALE GENOMIC DNA]</scope>
    <source>
        <strain evidence="15 16">YJ016</strain>
    </source>
</reference>
<organism evidence="15 16">
    <name type="scientific">Vibrio vulnificus (strain YJ016)</name>
    <dbReference type="NCBI Taxonomy" id="196600"/>
    <lineage>
        <taxon>Bacteria</taxon>
        <taxon>Pseudomonadati</taxon>
        <taxon>Pseudomonadota</taxon>
        <taxon>Gammaproteobacteria</taxon>
        <taxon>Vibrionales</taxon>
        <taxon>Vibrionaceae</taxon>
        <taxon>Vibrio</taxon>
    </lineage>
</organism>
<dbReference type="Gene3D" id="3.40.50.2300">
    <property type="match status" value="3"/>
</dbReference>
<dbReference type="SMART" id="SM00304">
    <property type="entry name" value="HAMP"/>
    <property type="match status" value="1"/>
</dbReference>
<keyword evidence="7" id="KW-0378">Hydrolase</keyword>
<dbReference type="SMART" id="SM00387">
    <property type="entry name" value="HATPase_c"/>
    <property type="match status" value="1"/>
</dbReference>
<evidence type="ECO:0000313" key="15">
    <source>
        <dbReference type="EMBL" id="BAC96959.1"/>
    </source>
</evidence>
<keyword evidence="11" id="KW-0472">Membrane</keyword>
<evidence type="ECO:0000256" key="8">
    <source>
        <dbReference type="ARBA" id="ARBA00023012"/>
    </source>
</evidence>
<dbReference type="InterPro" id="IPR036890">
    <property type="entry name" value="HATPase_C_sf"/>
</dbReference>
<dbReference type="SUPFAM" id="SSF158472">
    <property type="entry name" value="HAMP domain-like"/>
    <property type="match status" value="1"/>
</dbReference>
<dbReference type="eggNOG" id="COG2972">
    <property type="taxonomic scope" value="Bacteria"/>
</dbReference>
<evidence type="ECO:0000256" key="9">
    <source>
        <dbReference type="PROSITE-ProRule" id="PRU00169"/>
    </source>
</evidence>
<dbReference type="Gene3D" id="1.10.287.130">
    <property type="match status" value="1"/>
</dbReference>
<feature type="domain" description="Response regulatory" evidence="13">
    <location>
        <begin position="995"/>
        <end position="1108"/>
    </location>
</feature>
<feature type="coiled-coil region" evidence="10">
    <location>
        <begin position="561"/>
        <end position="672"/>
    </location>
</feature>
<keyword evidence="11" id="KW-1133">Transmembrane helix</keyword>
<dbReference type="GO" id="GO:0000155">
    <property type="term" value="F:phosphorelay sensor kinase activity"/>
    <property type="evidence" value="ECO:0007669"/>
    <property type="project" value="InterPro"/>
</dbReference>
<dbReference type="EC" id="2.7.13.3" evidence="3"/>
<dbReference type="InterPro" id="IPR011006">
    <property type="entry name" value="CheY-like_superfamily"/>
</dbReference>
<dbReference type="InterPro" id="IPR005467">
    <property type="entry name" value="His_kinase_dom"/>
</dbReference>
<feature type="modified residue" description="4-aspartylphosphate" evidence="9">
    <location>
        <position position="1166"/>
    </location>
</feature>
<keyword evidence="8" id="KW-0902">Two-component regulatory system</keyword>
<comment type="subcellular location">
    <subcellularLocation>
        <location evidence="2">Membrane</location>
    </subcellularLocation>
</comment>
<dbReference type="HOGENOM" id="CLU_000445_127_1_6"/>
<keyword evidence="4 9" id="KW-0597">Phosphoprotein</keyword>
<dbReference type="PROSITE" id="PS50109">
    <property type="entry name" value="HIS_KIN"/>
    <property type="match status" value="1"/>
</dbReference>
<evidence type="ECO:0000256" key="6">
    <source>
        <dbReference type="ARBA" id="ARBA00022777"/>
    </source>
</evidence>
<proteinExistence type="predicted"/>
<dbReference type="eggNOG" id="COG0784">
    <property type="taxonomic scope" value="Bacteria"/>
</dbReference>
<dbReference type="Pfam" id="PF00672">
    <property type="entry name" value="HAMP"/>
    <property type="match status" value="1"/>
</dbReference>
<evidence type="ECO:0000259" key="14">
    <source>
        <dbReference type="PROSITE" id="PS50885"/>
    </source>
</evidence>
<feature type="domain" description="Response regulatory" evidence="13">
    <location>
        <begin position="1117"/>
        <end position="1233"/>
    </location>
</feature>
<evidence type="ECO:0000256" key="3">
    <source>
        <dbReference type="ARBA" id="ARBA00012438"/>
    </source>
</evidence>
<dbReference type="InterPro" id="IPR001789">
    <property type="entry name" value="Sig_transdc_resp-reg_receiver"/>
</dbReference>
<accession>Q7MDV3</accession>
<dbReference type="FunFam" id="3.30.565.10:FF:000010">
    <property type="entry name" value="Sensor histidine kinase RcsC"/>
    <property type="match status" value="1"/>
</dbReference>
<evidence type="ECO:0000259" key="13">
    <source>
        <dbReference type="PROSITE" id="PS50110"/>
    </source>
</evidence>
<evidence type="ECO:0000256" key="1">
    <source>
        <dbReference type="ARBA" id="ARBA00000085"/>
    </source>
</evidence>
<feature type="domain" description="Histidine kinase" evidence="12">
    <location>
        <begin position="686"/>
        <end position="917"/>
    </location>
</feature>
<dbReference type="PRINTS" id="PR00344">
    <property type="entry name" value="BCTRLSENSOR"/>
</dbReference>
<dbReference type="InterPro" id="IPR003660">
    <property type="entry name" value="HAMP_dom"/>
</dbReference>
<dbReference type="SUPFAM" id="SSF52172">
    <property type="entry name" value="CheY-like"/>
    <property type="match status" value="3"/>
</dbReference>
<keyword evidence="6 15" id="KW-0418">Kinase</keyword>
<dbReference type="Pfam" id="PF00512">
    <property type="entry name" value="HisKA"/>
    <property type="match status" value="1"/>
</dbReference>
<dbReference type="CDD" id="cd06225">
    <property type="entry name" value="HAMP"/>
    <property type="match status" value="1"/>
</dbReference>
<dbReference type="PROSITE" id="PS50110">
    <property type="entry name" value="RESPONSE_REGULATORY"/>
    <property type="match status" value="3"/>
</dbReference>
<feature type="modified residue" description="4-aspartylphosphate" evidence="9">
    <location>
        <position position="1313"/>
    </location>
</feature>
<evidence type="ECO:0000256" key="7">
    <source>
        <dbReference type="ARBA" id="ARBA00022801"/>
    </source>
</evidence>
<dbReference type="InterPro" id="IPR004358">
    <property type="entry name" value="Sig_transdc_His_kin-like_C"/>
</dbReference>
<dbReference type="eggNOG" id="COG0745">
    <property type="taxonomic scope" value="Bacteria"/>
</dbReference>
<dbReference type="CDD" id="cd16922">
    <property type="entry name" value="HATPase_EvgS-ArcB-TorS-like"/>
    <property type="match status" value="1"/>
</dbReference>
<evidence type="ECO:0000256" key="5">
    <source>
        <dbReference type="ARBA" id="ARBA00022679"/>
    </source>
</evidence>
<feature type="transmembrane region" description="Helical" evidence="11">
    <location>
        <begin position="327"/>
        <end position="347"/>
    </location>
</feature>
<dbReference type="SUPFAM" id="SSF55874">
    <property type="entry name" value="ATPase domain of HSP90 chaperone/DNA topoisomerase II/histidine kinase"/>
    <property type="match status" value="1"/>
</dbReference>
<dbReference type="SUPFAM" id="SSF55781">
    <property type="entry name" value="GAF domain-like"/>
    <property type="match status" value="1"/>
</dbReference>
<name>Q7MDV3_VIBVY</name>
<dbReference type="Gene3D" id="6.10.340.10">
    <property type="match status" value="1"/>
</dbReference>
<comment type="catalytic activity">
    <reaction evidence="1">
        <text>ATP + protein L-histidine = ADP + protein N-phospho-L-histidine.</text>
        <dbReference type="EC" id="2.7.13.3"/>
    </reaction>
</comment>
<evidence type="ECO:0000256" key="4">
    <source>
        <dbReference type="ARBA" id="ARBA00022553"/>
    </source>
</evidence>
<dbReference type="InterPro" id="IPR003018">
    <property type="entry name" value="GAF"/>
</dbReference>
<dbReference type="KEGG" id="vvy:VVA0933"/>
<dbReference type="InterPro" id="IPR029016">
    <property type="entry name" value="GAF-like_dom_sf"/>
</dbReference>
<keyword evidence="10" id="KW-0175">Coiled coil</keyword>
<feature type="domain" description="Response regulatory" evidence="13">
    <location>
        <begin position="1263"/>
        <end position="1380"/>
    </location>
</feature>
<dbReference type="CDD" id="cd00156">
    <property type="entry name" value="REC"/>
    <property type="match status" value="1"/>
</dbReference>
<keyword evidence="5" id="KW-0808">Transferase</keyword>
<dbReference type="eggNOG" id="COG4191">
    <property type="taxonomic scope" value="Bacteria"/>
</dbReference>
<feature type="domain" description="HAMP" evidence="14">
    <location>
        <begin position="351"/>
        <end position="403"/>
    </location>
</feature>
<dbReference type="STRING" id="672.VV93_v1c38740"/>
<dbReference type="Gene3D" id="3.30.565.10">
    <property type="entry name" value="Histidine kinase-like ATPase, C-terminal domain"/>
    <property type="match status" value="1"/>
</dbReference>
<dbReference type="EMBL" id="BA000038">
    <property type="protein sequence ID" value="BAC96959.1"/>
    <property type="molecule type" value="Genomic_DNA"/>
</dbReference>
<dbReference type="PROSITE" id="PS50885">
    <property type="entry name" value="HAMP"/>
    <property type="match status" value="1"/>
</dbReference>
<dbReference type="SUPFAM" id="SSF47384">
    <property type="entry name" value="Homodimeric domain of signal transducing histidine kinase"/>
    <property type="match status" value="1"/>
</dbReference>
<dbReference type="InterPro" id="IPR003661">
    <property type="entry name" value="HisK_dim/P_dom"/>
</dbReference>
<gene>
    <name evidence="15" type="ordered locus">VVA0933</name>
</gene>
<evidence type="ECO:0000313" key="16">
    <source>
        <dbReference type="Proteomes" id="UP000002675"/>
    </source>
</evidence>